<accession>A0A512B445</accession>
<dbReference type="RefSeq" id="WP_146903326.1">
    <property type="nucleotide sequence ID" value="NZ_BJYS01000043.1"/>
</dbReference>
<dbReference type="SMART" id="SM00421">
    <property type="entry name" value="HTH_LUXR"/>
    <property type="match status" value="1"/>
</dbReference>
<sequence length="224" mass="24990">MPRLAIVEDNLLLRKNLIQRLSGYPDLNIVLVCSNGKQFVDALPDLVPEQMPEVVLMDVAMDEMNGIEATGLAKEKYPHLHILMLSVFDDDDRVFNAIRAGASGYLLKEETAASLVSAIQGALEGKAYMSPPIAKKTLEFVRHSLKVAPASKAPDKDAPSLSKRELEILQMLSQGLTYQHISTSLFLSEYTVQTHVKNIYSKMHVSNKVAAIRMAMENNWFDKF</sequence>
<dbReference type="PANTHER" id="PTHR43214:SF43">
    <property type="entry name" value="TWO-COMPONENT RESPONSE REGULATOR"/>
    <property type="match status" value="1"/>
</dbReference>
<feature type="domain" description="Response regulatory" evidence="5">
    <location>
        <begin position="3"/>
        <end position="123"/>
    </location>
</feature>
<evidence type="ECO:0000313" key="7">
    <source>
        <dbReference type="Proteomes" id="UP000321532"/>
    </source>
</evidence>
<dbReference type="Gene3D" id="3.40.50.2300">
    <property type="match status" value="1"/>
</dbReference>
<dbReference type="PROSITE" id="PS50110">
    <property type="entry name" value="RESPONSE_REGULATORY"/>
    <property type="match status" value="1"/>
</dbReference>
<dbReference type="PROSITE" id="PS00622">
    <property type="entry name" value="HTH_LUXR_1"/>
    <property type="match status" value="1"/>
</dbReference>
<dbReference type="Pfam" id="PF00072">
    <property type="entry name" value="Response_reg"/>
    <property type="match status" value="1"/>
</dbReference>
<keyword evidence="7" id="KW-1185">Reference proteome</keyword>
<reference evidence="6 7" key="1">
    <citation type="submission" date="2019-07" db="EMBL/GenBank/DDBJ databases">
        <title>Whole genome shotgun sequence of Adhaeribacter aerolatus NBRC 106133.</title>
        <authorList>
            <person name="Hosoyama A."/>
            <person name="Uohara A."/>
            <person name="Ohji S."/>
            <person name="Ichikawa N."/>
        </authorList>
    </citation>
    <scope>NUCLEOTIDE SEQUENCE [LARGE SCALE GENOMIC DNA]</scope>
    <source>
        <strain evidence="6 7">NBRC 106133</strain>
    </source>
</reference>
<evidence type="ECO:0000256" key="1">
    <source>
        <dbReference type="ARBA" id="ARBA00022553"/>
    </source>
</evidence>
<dbReference type="CDD" id="cd17535">
    <property type="entry name" value="REC_NarL-like"/>
    <property type="match status" value="1"/>
</dbReference>
<dbReference type="PROSITE" id="PS50043">
    <property type="entry name" value="HTH_LUXR_2"/>
    <property type="match status" value="1"/>
</dbReference>
<proteinExistence type="predicted"/>
<evidence type="ECO:0000256" key="2">
    <source>
        <dbReference type="ARBA" id="ARBA00023125"/>
    </source>
</evidence>
<dbReference type="InterPro" id="IPR011006">
    <property type="entry name" value="CheY-like_superfamily"/>
</dbReference>
<dbReference type="OrthoDB" id="9797341at2"/>
<evidence type="ECO:0000259" key="4">
    <source>
        <dbReference type="PROSITE" id="PS50043"/>
    </source>
</evidence>
<evidence type="ECO:0000259" key="5">
    <source>
        <dbReference type="PROSITE" id="PS50110"/>
    </source>
</evidence>
<dbReference type="GO" id="GO:0003677">
    <property type="term" value="F:DNA binding"/>
    <property type="evidence" value="ECO:0007669"/>
    <property type="project" value="UniProtKB-KW"/>
</dbReference>
<dbReference type="Pfam" id="PF00196">
    <property type="entry name" value="GerE"/>
    <property type="match status" value="1"/>
</dbReference>
<feature type="domain" description="HTH luxR-type" evidence="4">
    <location>
        <begin position="154"/>
        <end position="219"/>
    </location>
</feature>
<dbReference type="InterPro" id="IPR000792">
    <property type="entry name" value="Tscrpt_reg_LuxR_C"/>
</dbReference>
<name>A0A512B445_9BACT</name>
<dbReference type="InterPro" id="IPR001789">
    <property type="entry name" value="Sig_transdc_resp-reg_receiver"/>
</dbReference>
<dbReference type="AlphaFoldDB" id="A0A512B445"/>
<protein>
    <submittedName>
        <fullName evidence="6">DNA-binding response regulator</fullName>
    </submittedName>
</protein>
<comment type="caution">
    <text evidence="6">The sequence shown here is derived from an EMBL/GenBank/DDBJ whole genome shotgun (WGS) entry which is preliminary data.</text>
</comment>
<dbReference type="InterPro" id="IPR016032">
    <property type="entry name" value="Sig_transdc_resp-reg_C-effctor"/>
</dbReference>
<dbReference type="SMART" id="SM00448">
    <property type="entry name" value="REC"/>
    <property type="match status" value="1"/>
</dbReference>
<dbReference type="GO" id="GO:0006355">
    <property type="term" value="P:regulation of DNA-templated transcription"/>
    <property type="evidence" value="ECO:0007669"/>
    <property type="project" value="InterPro"/>
</dbReference>
<dbReference type="GO" id="GO:0000160">
    <property type="term" value="P:phosphorelay signal transduction system"/>
    <property type="evidence" value="ECO:0007669"/>
    <property type="project" value="InterPro"/>
</dbReference>
<dbReference type="PANTHER" id="PTHR43214">
    <property type="entry name" value="TWO-COMPONENT RESPONSE REGULATOR"/>
    <property type="match status" value="1"/>
</dbReference>
<dbReference type="CDD" id="cd06170">
    <property type="entry name" value="LuxR_C_like"/>
    <property type="match status" value="1"/>
</dbReference>
<dbReference type="InterPro" id="IPR058245">
    <property type="entry name" value="NreC/VraR/RcsB-like_REC"/>
</dbReference>
<dbReference type="PRINTS" id="PR00038">
    <property type="entry name" value="HTHLUXR"/>
</dbReference>
<keyword evidence="2 6" id="KW-0238">DNA-binding</keyword>
<dbReference type="Proteomes" id="UP000321532">
    <property type="component" value="Unassembled WGS sequence"/>
</dbReference>
<organism evidence="6 7">
    <name type="scientific">Adhaeribacter aerolatus</name>
    <dbReference type="NCBI Taxonomy" id="670289"/>
    <lineage>
        <taxon>Bacteria</taxon>
        <taxon>Pseudomonadati</taxon>
        <taxon>Bacteroidota</taxon>
        <taxon>Cytophagia</taxon>
        <taxon>Cytophagales</taxon>
        <taxon>Hymenobacteraceae</taxon>
        <taxon>Adhaeribacter</taxon>
    </lineage>
</organism>
<gene>
    <name evidence="6" type="ORF">AAE02nite_43760</name>
</gene>
<evidence type="ECO:0000256" key="3">
    <source>
        <dbReference type="PROSITE-ProRule" id="PRU00169"/>
    </source>
</evidence>
<dbReference type="SUPFAM" id="SSF46894">
    <property type="entry name" value="C-terminal effector domain of the bipartite response regulators"/>
    <property type="match status" value="1"/>
</dbReference>
<dbReference type="InterPro" id="IPR039420">
    <property type="entry name" value="WalR-like"/>
</dbReference>
<dbReference type="SUPFAM" id="SSF52172">
    <property type="entry name" value="CheY-like"/>
    <property type="match status" value="1"/>
</dbReference>
<dbReference type="EMBL" id="BJYS01000043">
    <property type="protein sequence ID" value="GEO06712.1"/>
    <property type="molecule type" value="Genomic_DNA"/>
</dbReference>
<feature type="modified residue" description="4-aspartylphosphate" evidence="3">
    <location>
        <position position="58"/>
    </location>
</feature>
<evidence type="ECO:0000313" key="6">
    <source>
        <dbReference type="EMBL" id="GEO06712.1"/>
    </source>
</evidence>
<keyword evidence="1 3" id="KW-0597">Phosphoprotein</keyword>